<dbReference type="SUPFAM" id="SSF51695">
    <property type="entry name" value="PLC-like phosphodiesterases"/>
    <property type="match status" value="1"/>
</dbReference>
<gene>
    <name evidence="2" type="ORF">SERN_0334</name>
</gene>
<dbReference type="PROSITE" id="PS51704">
    <property type="entry name" value="GP_PDE"/>
    <property type="match status" value="1"/>
</dbReference>
<feature type="domain" description="GP-PDE" evidence="1">
    <location>
        <begin position="19"/>
        <end position="271"/>
    </location>
</feature>
<evidence type="ECO:0000313" key="2">
    <source>
        <dbReference type="EMBL" id="TGO06142.1"/>
    </source>
</evidence>
<dbReference type="PANTHER" id="PTHR46211:SF14">
    <property type="entry name" value="GLYCEROPHOSPHODIESTER PHOSPHODIESTERASE"/>
    <property type="match status" value="1"/>
</dbReference>
<evidence type="ECO:0000259" key="1">
    <source>
        <dbReference type="PROSITE" id="PS51704"/>
    </source>
</evidence>
<accession>A0A4Z1E633</accession>
<dbReference type="EMBL" id="RHPJ01000001">
    <property type="protein sequence ID" value="TGO06142.1"/>
    <property type="molecule type" value="Genomic_DNA"/>
</dbReference>
<dbReference type="RefSeq" id="WP_135848393.1">
    <property type="nucleotide sequence ID" value="NZ_RHPJ01000001.1"/>
</dbReference>
<dbReference type="GO" id="GO:0008081">
    <property type="term" value="F:phosphoric diester hydrolase activity"/>
    <property type="evidence" value="ECO:0007669"/>
    <property type="project" value="InterPro"/>
</dbReference>
<name>A0A4Z1E633_9MICO</name>
<protein>
    <submittedName>
        <fullName evidence="2">Glycerophosphoryl diester phosphodiesterase</fullName>
    </submittedName>
</protein>
<dbReference type="InterPro" id="IPR030395">
    <property type="entry name" value="GP_PDE_dom"/>
</dbReference>
<dbReference type="Pfam" id="PF03009">
    <property type="entry name" value="GDPD"/>
    <property type="match status" value="1"/>
</dbReference>
<comment type="caution">
    <text evidence="2">The sequence shown here is derived from an EMBL/GenBank/DDBJ whole genome shotgun (WGS) entry which is preliminary data.</text>
</comment>
<dbReference type="Proteomes" id="UP000297318">
    <property type="component" value="Unassembled WGS sequence"/>
</dbReference>
<dbReference type="InterPro" id="IPR017946">
    <property type="entry name" value="PLC-like_Pdiesterase_TIM-brl"/>
</dbReference>
<sequence>MSDSRPPSVLPFWLAGARPAVVGHRGAAASAPENTLASFRAALGADAVETDVQLSSDHELFLLHDDSLGRTTDGGAQQLDLARPASSQPWEALRTLDAGSWFAGSFTGERLALLDDLAALLTRALDDGAPVGLDLEIKSPTAHAARTVVQHVAATLTAEPWQRLVEAHTVMVTSFDPEVVELGCALLPVPVGLLTATTPPAENVAELAELGLAALVTSHDDLTLPVVVAAHEAGLVVGVYTANEAADWDRLVGLDVDFIVSDDPAALRAHLGR</sequence>
<evidence type="ECO:0000313" key="3">
    <source>
        <dbReference type="Proteomes" id="UP000297318"/>
    </source>
</evidence>
<proteinExistence type="predicted"/>
<keyword evidence="3" id="KW-1185">Reference proteome</keyword>
<dbReference type="GO" id="GO:0006629">
    <property type="term" value="P:lipid metabolic process"/>
    <property type="evidence" value="ECO:0007669"/>
    <property type="project" value="InterPro"/>
</dbReference>
<reference evidence="2 3" key="1">
    <citation type="submission" date="2018-11" db="EMBL/GenBank/DDBJ databases">
        <title>Complete genome sequencing of the Actinobacteria Serinibacter sp. K3-2.</title>
        <authorList>
            <person name="Rakitin A.L."/>
            <person name="Beletsky A.V."/>
            <person name="Mardanov A.V."/>
            <person name="Ravin N.V."/>
            <person name="Gromova A.S."/>
            <person name="Filippova S.N."/>
            <person name="Gal'Chenko V.F."/>
        </authorList>
    </citation>
    <scope>NUCLEOTIDE SEQUENCE [LARGE SCALE GENOMIC DNA]</scope>
    <source>
        <strain evidence="2 3">K3-2</strain>
    </source>
</reference>
<dbReference type="PANTHER" id="PTHR46211">
    <property type="entry name" value="GLYCEROPHOSPHORYL DIESTER PHOSPHODIESTERASE"/>
    <property type="match status" value="1"/>
</dbReference>
<dbReference type="OrthoDB" id="9758957at2"/>
<organism evidence="2 3">
    <name type="scientific">Serinibacter arcticus</name>
    <dbReference type="NCBI Taxonomy" id="1655435"/>
    <lineage>
        <taxon>Bacteria</taxon>
        <taxon>Bacillati</taxon>
        <taxon>Actinomycetota</taxon>
        <taxon>Actinomycetes</taxon>
        <taxon>Micrococcales</taxon>
        <taxon>Beutenbergiaceae</taxon>
        <taxon>Serinibacter</taxon>
    </lineage>
</organism>
<dbReference type="Gene3D" id="3.20.20.190">
    <property type="entry name" value="Phosphatidylinositol (PI) phosphodiesterase"/>
    <property type="match status" value="1"/>
</dbReference>
<dbReference type="AlphaFoldDB" id="A0A4Z1E633"/>